<dbReference type="AlphaFoldDB" id="A0A1G5SCA6"/>
<organism evidence="1 2">
    <name type="scientific">Nitrosomonas mobilis</name>
    <dbReference type="NCBI Taxonomy" id="51642"/>
    <lineage>
        <taxon>Bacteria</taxon>
        <taxon>Pseudomonadati</taxon>
        <taxon>Pseudomonadota</taxon>
        <taxon>Betaproteobacteria</taxon>
        <taxon>Nitrosomonadales</taxon>
        <taxon>Nitrosomonadaceae</taxon>
        <taxon>Nitrosomonas</taxon>
    </lineage>
</organism>
<evidence type="ECO:0000313" key="1">
    <source>
        <dbReference type="EMBL" id="SCZ84825.1"/>
    </source>
</evidence>
<dbReference type="Proteomes" id="UP000198729">
    <property type="component" value="Unassembled WGS sequence"/>
</dbReference>
<evidence type="ECO:0000313" key="2">
    <source>
        <dbReference type="Proteomes" id="UP000198729"/>
    </source>
</evidence>
<gene>
    <name evidence="1" type="ORF">NSMM_260121</name>
</gene>
<protein>
    <submittedName>
        <fullName evidence="1">Uncharacterized protein</fullName>
    </submittedName>
</protein>
<dbReference type="EMBL" id="FMWO01000032">
    <property type="protein sequence ID" value="SCZ84825.1"/>
    <property type="molecule type" value="Genomic_DNA"/>
</dbReference>
<keyword evidence="2" id="KW-1185">Reference proteome</keyword>
<reference evidence="1 2" key="1">
    <citation type="submission" date="2016-10" db="EMBL/GenBank/DDBJ databases">
        <authorList>
            <person name="de Groot N.N."/>
        </authorList>
    </citation>
    <scope>NUCLEOTIDE SEQUENCE [LARGE SCALE GENOMIC DNA]</scope>
    <source>
        <strain evidence="1">1</strain>
    </source>
</reference>
<sequence length="48" mass="5046">MKAMRMCNANSSRGSANSFTAVGIQEQSLANTGFNAELICLALSFSTT</sequence>
<accession>A0A1G5SCA6</accession>
<name>A0A1G5SCA6_9PROT</name>
<proteinExistence type="predicted"/>